<feature type="chain" id="PRO_5002061502" evidence="5">
    <location>
        <begin position="18"/>
        <end position="126"/>
    </location>
</feature>
<dbReference type="Proteomes" id="UP000053660">
    <property type="component" value="Unassembled WGS sequence"/>
</dbReference>
<organism evidence="6 7">
    <name type="scientific">Oesophagostomum dentatum</name>
    <name type="common">Nodular worm</name>
    <dbReference type="NCBI Taxonomy" id="61180"/>
    <lineage>
        <taxon>Eukaryota</taxon>
        <taxon>Metazoa</taxon>
        <taxon>Ecdysozoa</taxon>
        <taxon>Nematoda</taxon>
        <taxon>Chromadorea</taxon>
        <taxon>Rhabditida</taxon>
        <taxon>Rhabditina</taxon>
        <taxon>Rhabditomorpha</taxon>
        <taxon>Strongyloidea</taxon>
        <taxon>Strongylidae</taxon>
        <taxon>Oesophagostomum</taxon>
    </lineage>
</organism>
<dbReference type="AlphaFoldDB" id="A0A0B1T7Y2"/>
<protein>
    <submittedName>
        <fullName evidence="6">Transthyretin-like family protein</fullName>
    </submittedName>
</protein>
<keyword evidence="4 5" id="KW-0732">Signal</keyword>
<dbReference type="PANTHER" id="PTHR21700:SF30">
    <property type="entry name" value="TRANSTHYRETIN-LIKE FAMILY PROTEIN"/>
    <property type="match status" value="1"/>
</dbReference>
<reference evidence="6 7" key="1">
    <citation type="submission" date="2014-03" db="EMBL/GenBank/DDBJ databases">
        <title>Draft genome of the hookworm Oesophagostomum dentatum.</title>
        <authorList>
            <person name="Mitreva M."/>
        </authorList>
    </citation>
    <scope>NUCLEOTIDE SEQUENCE [LARGE SCALE GENOMIC DNA]</scope>
    <source>
        <strain evidence="6 7">OD-Hann</strain>
    </source>
</reference>
<evidence type="ECO:0000313" key="6">
    <source>
        <dbReference type="EMBL" id="KHJ92246.1"/>
    </source>
</evidence>
<evidence type="ECO:0000256" key="1">
    <source>
        <dbReference type="ARBA" id="ARBA00004613"/>
    </source>
</evidence>
<comment type="similarity">
    <text evidence="2">Belongs to the nematode transthyretin-like family.</text>
</comment>
<keyword evidence="7" id="KW-1185">Reference proteome</keyword>
<gene>
    <name evidence="6" type="ORF">OESDEN_07868</name>
</gene>
<evidence type="ECO:0000313" key="7">
    <source>
        <dbReference type="Proteomes" id="UP000053660"/>
    </source>
</evidence>
<evidence type="ECO:0000256" key="4">
    <source>
        <dbReference type="ARBA" id="ARBA00022729"/>
    </source>
</evidence>
<dbReference type="EMBL" id="KN551475">
    <property type="protein sequence ID" value="KHJ92246.1"/>
    <property type="molecule type" value="Genomic_DNA"/>
</dbReference>
<evidence type="ECO:0000256" key="2">
    <source>
        <dbReference type="ARBA" id="ARBA00010112"/>
    </source>
</evidence>
<accession>A0A0B1T7Y2</accession>
<sequence length="126" mass="14316">MLAAILFVFAFAVTAEAHTITVKGTIVCDNNYAMPAFLELMEKEFFKDERLQWEPARGMEEFVIRGSDNELFGITPYLRILHTCNGVNEETILEFGPRRGDVEIDLGEVRLAGENVQGELRNKYTI</sequence>
<dbReference type="OrthoDB" id="5773467at2759"/>
<dbReference type="GO" id="GO:0005576">
    <property type="term" value="C:extracellular region"/>
    <property type="evidence" value="ECO:0007669"/>
    <property type="project" value="UniProtKB-SubCell"/>
</dbReference>
<dbReference type="InterPro" id="IPR001534">
    <property type="entry name" value="Transthyretin-like"/>
</dbReference>
<dbReference type="InterPro" id="IPR038479">
    <property type="entry name" value="Transthyretin-like_sf"/>
</dbReference>
<dbReference type="Pfam" id="PF01060">
    <property type="entry name" value="TTR-52"/>
    <property type="match status" value="1"/>
</dbReference>
<comment type="subcellular location">
    <subcellularLocation>
        <location evidence="1">Secreted</location>
    </subcellularLocation>
</comment>
<feature type="signal peptide" evidence="5">
    <location>
        <begin position="1"/>
        <end position="17"/>
    </location>
</feature>
<dbReference type="GO" id="GO:0009986">
    <property type="term" value="C:cell surface"/>
    <property type="evidence" value="ECO:0007669"/>
    <property type="project" value="InterPro"/>
</dbReference>
<evidence type="ECO:0000256" key="5">
    <source>
        <dbReference type="SAM" id="SignalP"/>
    </source>
</evidence>
<keyword evidence="3" id="KW-0964">Secreted</keyword>
<name>A0A0B1T7Y2_OESDE</name>
<proteinExistence type="inferred from homology"/>
<evidence type="ECO:0000256" key="3">
    <source>
        <dbReference type="ARBA" id="ARBA00022525"/>
    </source>
</evidence>
<dbReference type="PANTHER" id="PTHR21700">
    <property type="entry name" value="TRANSTHYRETIN-LIKE FAMILY PROTEIN-RELATED"/>
    <property type="match status" value="1"/>
</dbReference>
<dbReference type="Gene3D" id="2.60.40.3330">
    <property type="match status" value="1"/>
</dbReference>